<dbReference type="InterPro" id="IPR036875">
    <property type="entry name" value="Znf_CCHC_sf"/>
</dbReference>
<accession>A0A8T0FN63</accession>
<evidence type="ECO:0000313" key="4">
    <source>
        <dbReference type="Proteomes" id="UP000807504"/>
    </source>
</evidence>
<feature type="region of interest" description="Disordered" evidence="1">
    <location>
        <begin position="709"/>
        <end position="783"/>
    </location>
</feature>
<dbReference type="EMBL" id="JABXBU010000011">
    <property type="protein sequence ID" value="KAF8791648.1"/>
    <property type="molecule type" value="Genomic_DNA"/>
</dbReference>
<dbReference type="InterPro" id="IPR050951">
    <property type="entry name" value="Retrovirus_Pol_polyprotein"/>
</dbReference>
<dbReference type="InterPro" id="IPR021109">
    <property type="entry name" value="Peptidase_aspartic_dom_sf"/>
</dbReference>
<evidence type="ECO:0000259" key="2">
    <source>
        <dbReference type="SMART" id="SM00343"/>
    </source>
</evidence>
<dbReference type="GO" id="GO:0004519">
    <property type="term" value="F:endonuclease activity"/>
    <property type="evidence" value="ECO:0007669"/>
    <property type="project" value="UniProtKB-KW"/>
</dbReference>
<keyword evidence="4" id="KW-1185">Reference proteome</keyword>
<reference evidence="3" key="2">
    <citation type="submission" date="2020-06" db="EMBL/GenBank/DDBJ databases">
        <authorList>
            <person name="Sheffer M."/>
        </authorList>
    </citation>
    <scope>NUCLEOTIDE SEQUENCE</scope>
</reference>
<protein>
    <recommendedName>
        <fullName evidence="2">CCHC-type domain-containing protein</fullName>
    </recommendedName>
</protein>
<evidence type="ECO:0000313" key="3">
    <source>
        <dbReference type="EMBL" id="KAF8791648.1"/>
    </source>
</evidence>
<dbReference type="InterPro" id="IPR043502">
    <property type="entry name" value="DNA/RNA_pol_sf"/>
</dbReference>
<dbReference type="GO" id="GO:0016779">
    <property type="term" value="F:nucleotidyltransferase activity"/>
    <property type="evidence" value="ECO:0007669"/>
    <property type="project" value="UniProtKB-KW"/>
</dbReference>
<dbReference type="Gene3D" id="3.30.70.270">
    <property type="match status" value="1"/>
</dbReference>
<comment type="caution">
    <text evidence="3">The sequence shown here is derived from an EMBL/GenBank/DDBJ whole genome shotgun (WGS) entry which is preliminary data.</text>
</comment>
<dbReference type="GO" id="GO:0071897">
    <property type="term" value="P:DNA biosynthetic process"/>
    <property type="evidence" value="ECO:0007669"/>
    <property type="project" value="UniProtKB-ARBA"/>
</dbReference>
<dbReference type="Proteomes" id="UP000807504">
    <property type="component" value="Unassembled WGS sequence"/>
</dbReference>
<dbReference type="Gene3D" id="2.40.70.10">
    <property type="entry name" value="Acid Proteases"/>
    <property type="match status" value="1"/>
</dbReference>
<dbReference type="PANTHER" id="PTHR37984">
    <property type="entry name" value="PROTEIN CBG26694"/>
    <property type="match status" value="1"/>
</dbReference>
<feature type="domain" description="CCHC-type" evidence="2">
    <location>
        <begin position="240"/>
        <end position="256"/>
    </location>
</feature>
<sequence length="783" mass="89587">MTKELATRMGSSNICFESYDASVEDWSSYVERLESYFVVNGIEDKIKVPAILSLMGATTYKLLKNLATPNIPSELTYQDIVKLLSEHLNPKPLEMTERFRFYKRKQFEGESIANYCAELQKLSIHCNFGNNLSTMLRDKLVMGLKNENIQKKLLAEDKLTYEKAKSIAFAMESAQRDVCEIQNQMVSIKKLHSSQDKTIKKDFSKFKKSEPTKKFDKSRKCYRCDSTQHLAHKCKHKNTQCRNCLKNGHLAKVCRSKRNETVKQIESCSETVPVNSVKSPRHARDKILLEIFVEGNKCLFELDTGAAISCMNVNEFKKLCPDVAIKPTKLLLRNFDNSMITSAGQAVVQIQYKDQINTETIYLVHAKVNAVFGREWLRNFQLDWSSIKAVRVGNCNSRTNKLNILLQKYEKIFSPGIGKLEKFCCRLQMKPNYKPVFFKPRPVPFALKERIETELKRLVAEDIIEPVTYSEWATPIVPVIKQNGNLRICGDYKVTINPGLKIEQYPLPRIEDIFAELSGGEFFTKIDLSEAYLQMLVDERDRHLLTINTHKEILTERIVQLFKASLKSSRGDSGDLNVKLQRFLLQYRITPHSLTGETPSALFLKRCIRTRLDLFKPNLRDKVVQKQSSRLDTESILREFQEGEKVAVRNYSGPNKWKIGTIINRDGTLSYSIQVGTEIWKRHVDQIRKCGKSIELSQADTEIPIYDKELNFPDEPVSDDVAESEPPAPVPEVVPEPKDVPVSATPSDDMPPGPVPDASGKPKTDVPLRRSNRIRRPPERLVL</sequence>
<dbReference type="AlphaFoldDB" id="A0A8T0FN63"/>
<evidence type="ECO:0000256" key="1">
    <source>
        <dbReference type="SAM" id="MobiDB-lite"/>
    </source>
</evidence>
<dbReference type="SMART" id="SM00343">
    <property type="entry name" value="ZnF_C2HC"/>
    <property type="match status" value="2"/>
</dbReference>
<dbReference type="GO" id="GO:0008270">
    <property type="term" value="F:zinc ion binding"/>
    <property type="evidence" value="ECO:0007669"/>
    <property type="project" value="InterPro"/>
</dbReference>
<proteinExistence type="predicted"/>
<dbReference type="InterPro" id="IPR001878">
    <property type="entry name" value="Znf_CCHC"/>
</dbReference>
<dbReference type="InterPro" id="IPR043128">
    <property type="entry name" value="Rev_trsase/Diguanyl_cyclase"/>
</dbReference>
<name>A0A8T0FN63_ARGBR</name>
<organism evidence="3 4">
    <name type="scientific">Argiope bruennichi</name>
    <name type="common">Wasp spider</name>
    <name type="synonym">Aranea bruennichi</name>
    <dbReference type="NCBI Taxonomy" id="94029"/>
    <lineage>
        <taxon>Eukaryota</taxon>
        <taxon>Metazoa</taxon>
        <taxon>Ecdysozoa</taxon>
        <taxon>Arthropoda</taxon>
        <taxon>Chelicerata</taxon>
        <taxon>Arachnida</taxon>
        <taxon>Araneae</taxon>
        <taxon>Araneomorphae</taxon>
        <taxon>Entelegynae</taxon>
        <taxon>Araneoidea</taxon>
        <taxon>Araneidae</taxon>
        <taxon>Argiope</taxon>
    </lineage>
</organism>
<dbReference type="PANTHER" id="PTHR37984:SF13">
    <property type="entry name" value="RIBONUCLEASE H"/>
    <property type="match status" value="1"/>
</dbReference>
<feature type="domain" description="CCHC-type" evidence="2">
    <location>
        <begin position="220"/>
        <end position="236"/>
    </location>
</feature>
<dbReference type="Gene3D" id="3.10.10.10">
    <property type="entry name" value="HIV Type 1 Reverse Transcriptase, subunit A, domain 1"/>
    <property type="match status" value="1"/>
</dbReference>
<dbReference type="SUPFAM" id="SSF50630">
    <property type="entry name" value="Acid proteases"/>
    <property type="match status" value="1"/>
</dbReference>
<dbReference type="CDD" id="cd01647">
    <property type="entry name" value="RT_LTR"/>
    <property type="match status" value="1"/>
</dbReference>
<gene>
    <name evidence="3" type="ORF">HNY73_006488</name>
</gene>
<dbReference type="GO" id="GO:0003676">
    <property type="term" value="F:nucleic acid binding"/>
    <property type="evidence" value="ECO:0007669"/>
    <property type="project" value="InterPro"/>
</dbReference>
<reference evidence="3" key="1">
    <citation type="journal article" date="2020" name="bioRxiv">
        <title>Chromosome-level reference genome of the European wasp spider Argiope bruennichi: a resource for studies on range expansion and evolutionary adaptation.</title>
        <authorList>
            <person name="Sheffer M.M."/>
            <person name="Hoppe A."/>
            <person name="Krehenwinkel H."/>
            <person name="Uhl G."/>
            <person name="Kuss A.W."/>
            <person name="Jensen L."/>
            <person name="Jensen C."/>
            <person name="Gillespie R.G."/>
            <person name="Hoff K.J."/>
            <person name="Prost S."/>
        </authorList>
    </citation>
    <scope>NUCLEOTIDE SEQUENCE</scope>
</reference>
<dbReference type="Gene3D" id="4.10.60.10">
    <property type="entry name" value="Zinc finger, CCHC-type"/>
    <property type="match status" value="1"/>
</dbReference>
<dbReference type="SUPFAM" id="SSF56672">
    <property type="entry name" value="DNA/RNA polymerases"/>
    <property type="match status" value="1"/>
</dbReference>
<dbReference type="OMA" id="CKLASNT"/>
<dbReference type="OrthoDB" id="5985335at2759"/>
<dbReference type="SUPFAM" id="SSF57756">
    <property type="entry name" value="Retrovirus zinc finger-like domains"/>
    <property type="match status" value="1"/>
</dbReference>